<dbReference type="NCBIfam" id="NF012211">
    <property type="entry name" value="tand_rpt_95"/>
    <property type="match status" value="3"/>
</dbReference>
<accession>A0ABR8KWE7</accession>
<dbReference type="InterPro" id="IPR006644">
    <property type="entry name" value="Cadg"/>
</dbReference>
<reference evidence="2 3" key="1">
    <citation type="submission" date="2020-09" db="EMBL/GenBank/DDBJ databases">
        <authorList>
            <person name="Yoon J.-W."/>
        </authorList>
    </citation>
    <scope>NUCLEOTIDE SEQUENCE [LARGE SCALE GENOMIC DNA]</scope>
    <source>
        <strain evidence="2 3">KMU-140</strain>
    </source>
</reference>
<feature type="domain" description="Dystroglycan-type cadherin-like" evidence="1">
    <location>
        <begin position="174"/>
        <end position="274"/>
    </location>
</feature>
<comment type="caution">
    <text evidence="2">The sequence shown here is derived from an EMBL/GenBank/DDBJ whole genome shotgun (WGS) entry which is preliminary data.</text>
</comment>
<dbReference type="InterPro" id="IPR015919">
    <property type="entry name" value="Cadherin-like_sf"/>
</dbReference>
<dbReference type="EMBL" id="JACXLC010000002">
    <property type="protein sequence ID" value="MBD2843553.1"/>
    <property type="molecule type" value="Genomic_DNA"/>
</dbReference>
<protein>
    <submittedName>
        <fullName evidence="2">Tandem-95 repeat protein</fullName>
    </submittedName>
</protein>
<dbReference type="Gene3D" id="2.60.40.10">
    <property type="entry name" value="Immunoglobulins"/>
    <property type="match status" value="3"/>
</dbReference>
<dbReference type="Pfam" id="PF05345">
    <property type="entry name" value="He_PIG"/>
    <property type="match status" value="2"/>
</dbReference>
<gene>
    <name evidence="2" type="ORF">IB285_14925</name>
</gene>
<dbReference type="Gene3D" id="2.60.40.2810">
    <property type="match status" value="3"/>
</dbReference>
<dbReference type="InterPro" id="IPR040853">
    <property type="entry name" value="RapA2_cadherin-like"/>
</dbReference>
<dbReference type="InterPro" id="IPR013783">
    <property type="entry name" value="Ig-like_fold"/>
</dbReference>
<feature type="non-terminal residue" evidence="2">
    <location>
        <position position="519"/>
    </location>
</feature>
<dbReference type="Pfam" id="PF17963">
    <property type="entry name" value="Big_9"/>
    <property type="match status" value="2"/>
</dbReference>
<dbReference type="PANTHER" id="PTHR34720:SF9">
    <property type="entry name" value="BLR4714 PROTEIN"/>
    <property type="match status" value="1"/>
</dbReference>
<proteinExistence type="predicted"/>
<dbReference type="SMART" id="SM00736">
    <property type="entry name" value="CADG"/>
    <property type="match status" value="2"/>
</dbReference>
<dbReference type="PANTHER" id="PTHR34720">
    <property type="entry name" value="MICROCYSTIN DEPENDENT PROTEIN"/>
    <property type="match status" value="1"/>
</dbReference>
<keyword evidence="3" id="KW-1185">Reference proteome</keyword>
<dbReference type="Proteomes" id="UP000635384">
    <property type="component" value="Unassembled WGS sequence"/>
</dbReference>
<dbReference type="RefSeq" id="WP_190789161.1">
    <property type="nucleotide sequence ID" value="NZ_JACXLC010000002.1"/>
</dbReference>
<feature type="domain" description="Dystroglycan-type cadherin-like" evidence="1">
    <location>
        <begin position="367"/>
        <end position="464"/>
    </location>
</feature>
<evidence type="ECO:0000313" key="2">
    <source>
        <dbReference type="EMBL" id="MBD2843553.1"/>
    </source>
</evidence>
<feature type="non-terminal residue" evidence="2">
    <location>
        <position position="1"/>
    </location>
</feature>
<evidence type="ECO:0000313" key="3">
    <source>
        <dbReference type="Proteomes" id="UP000635384"/>
    </source>
</evidence>
<organism evidence="2 3">
    <name type="scientific">Erythrobacter rubeus</name>
    <dbReference type="NCBI Taxonomy" id="2760803"/>
    <lineage>
        <taxon>Bacteria</taxon>
        <taxon>Pseudomonadati</taxon>
        <taxon>Pseudomonadota</taxon>
        <taxon>Alphaproteobacteria</taxon>
        <taxon>Sphingomonadales</taxon>
        <taxon>Erythrobacteraceae</taxon>
        <taxon>Erythrobacter/Porphyrobacter group</taxon>
        <taxon>Erythrobacter</taxon>
    </lineage>
</organism>
<sequence>VALDASGNFDDLDGDALTFSATGLPTGLSIDAAGNITGTIDPSASQGGLAGNGVYQVTVTADDGNGGTVSSTFFWTIDNPAPTAANDTASTDEDVPVNIDVLANDNDPDGDALTVISASAPNGTVVIEADGTLTYTPDADFNGSDTIIYQISDGEGGTSTASVTVAVSAVNDAPVTVGLPDLTDGNNESTNVPLGAAFSDPEGDTITYNITGLPDGLTFDPATGTVSGTTTATASTGGPGSDGIYTVTVTADDGNGGVTSATFTWTINNQPPTAVNDSFTGTEDTPQILDVLANDVDPDGDPTTPIVITSATATNGNVLVNPDGTILFTPAPDFNGVATVTYTIEDANGEPATAVATINIAAVNDPPEATPLSDRADQDGDPITIDASTLFTDVEGDTLTYSVSNLPAGLSIDSVTGLITGTINSSASQFDGGVYSSVITADDGNGGVTNLMFVWTVTNPPPTAANDTASTDEDVAVNIDVLANDSDPDGDALTVISANAPNGTVVINPDNTLTYTPDA</sequence>
<name>A0ABR8KWE7_9SPHN</name>
<evidence type="ECO:0000259" key="1">
    <source>
        <dbReference type="SMART" id="SM00736"/>
    </source>
</evidence>
<dbReference type="Pfam" id="PF17803">
    <property type="entry name" value="Cadherin_4"/>
    <property type="match status" value="1"/>
</dbReference>
<dbReference type="SUPFAM" id="SSF49313">
    <property type="entry name" value="Cadherin-like"/>
    <property type="match status" value="2"/>
</dbReference>